<feature type="transmembrane region" description="Helical" evidence="1">
    <location>
        <begin position="309"/>
        <end position="330"/>
    </location>
</feature>
<protein>
    <recommendedName>
        <fullName evidence="3">Nose resistant-to-fluoxetine protein N-terminal domain-containing protein</fullName>
    </recommendedName>
</protein>
<dbReference type="InterPro" id="IPR002656">
    <property type="entry name" value="Acyl_transf_3_dom"/>
</dbReference>
<dbReference type="InParanoid" id="A0A5N4AV75"/>
<feature type="transmembrane region" description="Helical" evidence="1">
    <location>
        <begin position="544"/>
        <end position="562"/>
    </location>
</feature>
<feature type="chain" id="PRO_5024291179" description="Nose resistant-to-fluoxetine protein N-terminal domain-containing protein" evidence="2">
    <location>
        <begin position="24"/>
        <end position="716"/>
    </location>
</feature>
<evidence type="ECO:0000256" key="2">
    <source>
        <dbReference type="SAM" id="SignalP"/>
    </source>
</evidence>
<evidence type="ECO:0000313" key="5">
    <source>
        <dbReference type="Proteomes" id="UP000327044"/>
    </source>
</evidence>
<dbReference type="InterPro" id="IPR052728">
    <property type="entry name" value="O2_lipid_transport_reg"/>
</dbReference>
<feature type="transmembrane region" description="Helical" evidence="1">
    <location>
        <begin position="471"/>
        <end position="492"/>
    </location>
</feature>
<dbReference type="Pfam" id="PF01757">
    <property type="entry name" value="Acyl_transf_3"/>
    <property type="match status" value="1"/>
</dbReference>
<reference evidence="4 5" key="1">
    <citation type="journal article" date="2018" name="Elife">
        <title>Firefly genomes illuminate parallel origins of bioluminescence in beetles.</title>
        <authorList>
            <person name="Fallon T.R."/>
            <person name="Lower S.E."/>
            <person name="Chang C.H."/>
            <person name="Bessho-Uehara M."/>
            <person name="Martin G.J."/>
            <person name="Bewick A.J."/>
            <person name="Behringer M."/>
            <person name="Debat H.J."/>
            <person name="Wong I."/>
            <person name="Day J.C."/>
            <person name="Suvorov A."/>
            <person name="Silva C.J."/>
            <person name="Stanger-Hall K.F."/>
            <person name="Hall D.W."/>
            <person name="Schmitz R.J."/>
            <person name="Nelson D.R."/>
            <person name="Lewis S.M."/>
            <person name="Shigenobu S."/>
            <person name="Bybee S.M."/>
            <person name="Larracuente A.M."/>
            <person name="Oba Y."/>
            <person name="Weng J.K."/>
        </authorList>
    </citation>
    <scope>NUCLEOTIDE SEQUENCE [LARGE SCALE GENOMIC DNA]</scope>
    <source>
        <strain evidence="4">1611_PpyrPB1</strain>
        <tissue evidence="4">Whole body</tissue>
    </source>
</reference>
<feature type="transmembrane region" description="Helical" evidence="1">
    <location>
        <begin position="227"/>
        <end position="249"/>
    </location>
</feature>
<feature type="domain" description="Nose resistant-to-fluoxetine protein N-terminal" evidence="3">
    <location>
        <begin position="88"/>
        <end position="210"/>
    </location>
</feature>
<dbReference type="PANTHER" id="PTHR11161">
    <property type="entry name" value="O-ACYLTRANSFERASE"/>
    <property type="match status" value="1"/>
</dbReference>
<gene>
    <name evidence="4" type="ORF">PPYR_05580</name>
</gene>
<evidence type="ECO:0000259" key="3">
    <source>
        <dbReference type="SMART" id="SM00703"/>
    </source>
</evidence>
<comment type="caution">
    <text evidence="4">The sequence shown here is derived from an EMBL/GenBank/DDBJ whole genome shotgun (WGS) entry which is preliminary data.</text>
</comment>
<accession>A0A5N4AV75</accession>
<feature type="transmembrane region" description="Helical" evidence="1">
    <location>
        <begin position="605"/>
        <end position="629"/>
    </location>
</feature>
<feature type="signal peptide" evidence="2">
    <location>
        <begin position="1"/>
        <end position="23"/>
    </location>
</feature>
<name>A0A5N4AV75_PHOPY</name>
<dbReference type="OrthoDB" id="207378at2759"/>
<feature type="transmembrane region" description="Helical" evidence="1">
    <location>
        <begin position="499"/>
        <end position="524"/>
    </location>
</feature>
<dbReference type="Pfam" id="PF20146">
    <property type="entry name" value="NRF"/>
    <property type="match status" value="1"/>
</dbReference>
<feature type="transmembrane region" description="Helical" evidence="1">
    <location>
        <begin position="650"/>
        <end position="667"/>
    </location>
</feature>
<keyword evidence="1" id="KW-1133">Transmembrane helix</keyword>
<dbReference type="InterPro" id="IPR006621">
    <property type="entry name" value="Nose-resist-to-fluoxetine_N"/>
</dbReference>
<feature type="transmembrane region" description="Helical" evidence="1">
    <location>
        <begin position="687"/>
        <end position="708"/>
    </location>
</feature>
<sequence length="716" mass="81130">MANLKRCVGFVVVVVSIVQSYCATTKYVSYNSTDLSYLSNGIQIPVPPSVEDESIDQDVSTEQLPDMEWMSRLYNHHNWKRRLTSVKNPECRSDLSVYLDELQNNTLWAIKMHDASGRYSSQFFFGNDYWLGSSTLCAELAIPEENAVLPPFPVYFYVGIIRINVNVNITPVTRQLHLGQCLPRSCTTSDIRRLLKQERSQATSLSVVSVRAVPGDYSMLQDIKFHILSAVTTFVLVLILISTAVDYCLSKDKDVEVTKQYGTTADPDLSKKSVKVGIFELPKNVLLCFSAITNGRRILNVDHLNKESIACLHGLRFFSISWIILVHSYLEVFAVADNKTLRTVTERSYLYQTISNGTFSVDTFFFISGLLLTTTYLKRELKTPTESGEAQRDGIGLSVAKNILLILYRYIRLTPAYLFVLGLNELAIRYYHNFSVFSPAIIDHISCPEHWWRNALYINNFYPLTEFCMLWSWYMSNDMQFFVIAIVLLAIAARNEKCFRWIVGTVVVFLFTSWVVTFIIAMQYKYVARIEEPFALFDQLYDKPWLRIGPYLIGMATGYLLLRMKYKMVMPKVVVFGAWVLSLGCLLVLVYGLGRDGLVIPVSAFYASLGHTAWGLAIAWITIACSTGYGGPIDSVLSFRGIYPLSRLTYCAYLIHPVIMCITSFEMDGPFHLHQIIMLIVHFGNTVASFVAAFLISLGFEAPFVGLIKIMTGGKR</sequence>
<organism evidence="4 5">
    <name type="scientific">Photinus pyralis</name>
    <name type="common">Common eastern firefly</name>
    <name type="synonym">Lampyris pyralis</name>
    <dbReference type="NCBI Taxonomy" id="7054"/>
    <lineage>
        <taxon>Eukaryota</taxon>
        <taxon>Metazoa</taxon>
        <taxon>Ecdysozoa</taxon>
        <taxon>Arthropoda</taxon>
        <taxon>Hexapoda</taxon>
        <taxon>Insecta</taxon>
        <taxon>Pterygota</taxon>
        <taxon>Neoptera</taxon>
        <taxon>Endopterygota</taxon>
        <taxon>Coleoptera</taxon>
        <taxon>Polyphaga</taxon>
        <taxon>Elateriformia</taxon>
        <taxon>Elateroidea</taxon>
        <taxon>Lampyridae</taxon>
        <taxon>Lampyrinae</taxon>
        <taxon>Photinus</taxon>
    </lineage>
</organism>
<feature type="transmembrane region" description="Helical" evidence="1">
    <location>
        <begin position="350"/>
        <end position="373"/>
    </location>
</feature>
<keyword evidence="2" id="KW-0732">Signal</keyword>
<dbReference type="SMART" id="SM00703">
    <property type="entry name" value="NRF"/>
    <property type="match status" value="1"/>
</dbReference>
<keyword evidence="1" id="KW-0812">Transmembrane</keyword>
<dbReference type="PANTHER" id="PTHR11161:SF69">
    <property type="entry name" value="NOSE RESISTANT TO FLUOXETINE PROTEIN 6-LIKE PROTEIN"/>
    <property type="match status" value="1"/>
</dbReference>
<dbReference type="Proteomes" id="UP000327044">
    <property type="component" value="Unassembled WGS sequence"/>
</dbReference>
<dbReference type="GO" id="GO:0016747">
    <property type="term" value="F:acyltransferase activity, transferring groups other than amino-acyl groups"/>
    <property type="evidence" value="ECO:0007669"/>
    <property type="project" value="InterPro"/>
</dbReference>
<dbReference type="AlphaFoldDB" id="A0A5N4AV75"/>
<keyword evidence="5" id="KW-1185">Reference proteome</keyword>
<proteinExistence type="predicted"/>
<dbReference type="EMBL" id="VVIM01000003">
    <property type="protein sequence ID" value="KAB0801226.1"/>
    <property type="molecule type" value="Genomic_DNA"/>
</dbReference>
<evidence type="ECO:0000256" key="1">
    <source>
        <dbReference type="SAM" id="Phobius"/>
    </source>
</evidence>
<keyword evidence="1" id="KW-0472">Membrane</keyword>
<evidence type="ECO:0000313" key="4">
    <source>
        <dbReference type="EMBL" id="KAB0801226.1"/>
    </source>
</evidence>
<feature type="transmembrane region" description="Helical" evidence="1">
    <location>
        <begin position="574"/>
        <end position="593"/>
    </location>
</feature>